<dbReference type="SUPFAM" id="SSF47459">
    <property type="entry name" value="HLH, helix-loop-helix DNA-binding domain"/>
    <property type="match status" value="1"/>
</dbReference>
<evidence type="ECO:0000256" key="1">
    <source>
        <dbReference type="ARBA" id="ARBA00004123"/>
    </source>
</evidence>
<dbReference type="STRING" id="180498.A0A067KNN3"/>
<evidence type="ECO:0000313" key="7">
    <source>
        <dbReference type="EMBL" id="KDP37831.1"/>
    </source>
</evidence>
<evidence type="ECO:0000256" key="3">
    <source>
        <dbReference type="ARBA" id="ARBA00023125"/>
    </source>
</evidence>
<feature type="domain" description="BHLH" evidence="6">
    <location>
        <begin position="79"/>
        <end position="131"/>
    </location>
</feature>
<dbReference type="GO" id="GO:0000977">
    <property type="term" value="F:RNA polymerase II transcription regulatory region sequence-specific DNA binding"/>
    <property type="evidence" value="ECO:0007669"/>
    <property type="project" value="TreeGrafter"/>
</dbReference>
<evidence type="ECO:0000256" key="4">
    <source>
        <dbReference type="ARBA" id="ARBA00023163"/>
    </source>
</evidence>
<dbReference type="GO" id="GO:0046983">
    <property type="term" value="F:protein dimerization activity"/>
    <property type="evidence" value="ECO:0007669"/>
    <property type="project" value="InterPro"/>
</dbReference>
<dbReference type="KEGG" id="jcu:105634421"/>
<dbReference type="OrthoDB" id="6106870at2759"/>
<dbReference type="Pfam" id="PF00010">
    <property type="entry name" value="HLH"/>
    <property type="match status" value="1"/>
</dbReference>
<protein>
    <recommendedName>
        <fullName evidence="6">BHLH domain-containing protein</fullName>
    </recommendedName>
</protein>
<keyword evidence="8" id="KW-1185">Reference proteome</keyword>
<dbReference type="InterPro" id="IPR036638">
    <property type="entry name" value="HLH_DNA-bd_sf"/>
</dbReference>
<evidence type="ECO:0000256" key="5">
    <source>
        <dbReference type="ARBA" id="ARBA00023242"/>
    </source>
</evidence>
<evidence type="ECO:0000259" key="6">
    <source>
        <dbReference type="SMART" id="SM00353"/>
    </source>
</evidence>
<gene>
    <name evidence="7" type="ORF">JCGZ_06733</name>
</gene>
<dbReference type="PANTHER" id="PTHR13935">
    <property type="entry name" value="ACHAETE-SCUTE TRANSCRIPTION FACTOR-RELATED"/>
    <property type="match status" value="1"/>
</dbReference>
<dbReference type="Gene3D" id="4.10.280.10">
    <property type="entry name" value="Helix-loop-helix DNA-binding domain"/>
    <property type="match status" value="1"/>
</dbReference>
<keyword evidence="5" id="KW-0539">Nucleus</keyword>
<comment type="subcellular location">
    <subcellularLocation>
        <location evidence="1">Nucleus</location>
    </subcellularLocation>
</comment>
<dbReference type="GO" id="GO:0090575">
    <property type="term" value="C:RNA polymerase II transcription regulator complex"/>
    <property type="evidence" value="ECO:0007669"/>
    <property type="project" value="TreeGrafter"/>
</dbReference>
<keyword evidence="3" id="KW-0238">DNA-binding</keyword>
<dbReference type="SMART" id="SM00353">
    <property type="entry name" value="HLH"/>
    <property type="match status" value="1"/>
</dbReference>
<dbReference type="FunFam" id="4.10.280.10:FF:000074">
    <property type="entry name" value="Transcription factor ORG2"/>
    <property type="match status" value="1"/>
</dbReference>
<evidence type="ECO:0000256" key="2">
    <source>
        <dbReference type="ARBA" id="ARBA00023015"/>
    </source>
</evidence>
<dbReference type="EMBL" id="KK914381">
    <property type="protein sequence ID" value="KDP37831.1"/>
    <property type="molecule type" value="Genomic_DNA"/>
</dbReference>
<evidence type="ECO:0000313" key="8">
    <source>
        <dbReference type="Proteomes" id="UP000027138"/>
    </source>
</evidence>
<name>A0A067KNN3_JATCU</name>
<dbReference type="CDD" id="cd18914">
    <property type="entry name" value="bHLH_AtORG2_like"/>
    <property type="match status" value="1"/>
</dbReference>
<keyword evidence="2" id="KW-0805">Transcription regulation</keyword>
<organism evidence="7 8">
    <name type="scientific">Jatropha curcas</name>
    <name type="common">Barbados nut</name>
    <dbReference type="NCBI Taxonomy" id="180498"/>
    <lineage>
        <taxon>Eukaryota</taxon>
        <taxon>Viridiplantae</taxon>
        <taxon>Streptophyta</taxon>
        <taxon>Embryophyta</taxon>
        <taxon>Tracheophyta</taxon>
        <taxon>Spermatophyta</taxon>
        <taxon>Magnoliopsida</taxon>
        <taxon>eudicotyledons</taxon>
        <taxon>Gunneridae</taxon>
        <taxon>Pentapetalae</taxon>
        <taxon>rosids</taxon>
        <taxon>fabids</taxon>
        <taxon>Malpighiales</taxon>
        <taxon>Euphorbiaceae</taxon>
        <taxon>Crotonoideae</taxon>
        <taxon>Jatropheae</taxon>
        <taxon>Jatropha</taxon>
    </lineage>
</organism>
<proteinExistence type="predicted"/>
<reference evidence="7 8" key="1">
    <citation type="journal article" date="2014" name="PLoS ONE">
        <title>Global Analysis of Gene Expression Profiles in Physic Nut (Jatropha curcas L.) Seedlings Exposed to Salt Stress.</title>
        <authorList>
            <person name="Zhang L."/>
            <person name="Zhang C."/>
            <person name="Wu P."/>
            <person name="Chen Y."/>
            <person name="Li M."/>
            <person name="Jiang H."/>
            <person name="Wu G."/>
        </authorList>
    </citation>
    <scope>NUCLEOTIDE SEQUENCE [LARGE SCALE GENOMIC DNA]</scope>
    <source>
        <strain evidence="8">cv. GZQX0401</strain>
        <tissue evidence="7">Young leaves</tissue>
    </source>
</reference>
<sequence>MIAFCPPPVFPSYGWPLEDPIPNQQIYFSRENENNNSTLGQSFHNYLQSHPPDISKLDPSTSFTDYTGDPNMVKKLNHNASERDRRKKMNCLFSSLRSLLPAADQMKKLSIPATVSRVLKYIPELQKEVEMLLQKKEEILSEISKQDKHLLNHIAEQRKSNKKSSGSSVVSATQLSDTEIVIQISTHSNNVHTITPFSEIILHLQEEGFVLINSSSFESSGGRVFYNLLLQMEGTQRLESEALRQKLVSLYERRKGMFL</sequence>
<dbReference type="AlphaFoldDB" id="A0A067KNN3"/>
<dbReference type="GO" id="GO:0000981">
    <property type="term" value="F:DNA-binding transcription factor activity, RNA polymerase II-specific"/>
    <property type="evidence" value="ECO:0007669"/>
    <property type="project" value="TreeGrafter"/>
</dbReference>
<dbReference type="Proteomes" id="UP000027138">
    <property type="component" value="Unassembled WGS sequence"/>
</dbReference>
<accession>A0A067KNN3</accession>
<dbReference type="PANTHER" id="PTHR13935:SF41">
    <property type="entry name" value="TRANSCRIPTION FACTOR ORG2-RELATED"/>
    <property type="match status" value="1"/>
</dbReference>
<keyword evidence="4" id="KW-0804">Transcription</keyword>
<dbReference type="GO" id="GO:0010106">
    <property type="term" value="P:cellular response to iron ion starvation"/>
    <property type="evidence" value="ECO:0007669"/>
    <property type="project" value="UniProtKB-ARBA"/>
</dbReference>
<dbReference type="InterPro" id="IPR011598">
    <property type="entry name" value="bHLH_dom"/>
</dbReference>
<dbReference type="InterPro" id="IPR015660">
    <property type="entry name" value="MASH1/Ascl1a-like"/>
</dbReference>